<comment type="similarity">
    <text evidence="2 7">Belongs to the tetraspanin (TM4SF) family.</text>
</comment>
<feature type="disulfide bond" evidence="6">
    <location>
        <begin position="199"/>
        <end position="215"/>
    </location>
</feature>
<dbReference type="Pfam" id="PF00335">
    <property type="entry name" value="Tetraspanin"/>
    <property type="match status" value="1"/>
</dbReference>
<dbReference type="Proteomes" id="UP000494256">
    <property type="component" value="Unassembled WGS sequence"/>
</dbReference>
<dbReference type="GO" id="GO:0005886">
    <property type="term" value="C:plasma membrane"/>
    <property type="evidence" value="ECO:0007669"/>
    <property type="project" value="TreeGrafter"/>
</dbReference>
<dbReference type="InterPro" id="IPR008952">
    <property type="entry name" value="Tetraspanin_EC2_sf"/>
</dbReference>
<protein>
    <recommendedName>
        <fullName evidence="7">Tetraspanin</fullName>
    </recommendedName>
</protein>
<evidence type="ECO:0000313" key="8">
    <source>
        <dbReference type="EMBL" id="CAB3235789.1"/>
    </source>
</evidence>
<keyword evidence="4 7" id="KW-1133">Transmembrane helix</keyword>
<dbReference type="PANTHER" id="PTHR19282">
    <property type="entry name" value="TETRASPANIN"/>
    <property type="match status" value="1"/>
</dbReference>
<reference evidence="8 9" key="1">
    <citation type="submission" date="2020-04" db="EMBL/GenBank/DDBJ databases">
        <authorList>
            <person name="Wallbank WR R."/>
            <person name="Pardo Diaz C."/>
            <person name="Kozak K."/>
            <person name="Martin S."/>
            <person name="Jiggins C."/>
            <person name="Moest M."/>
            <person name="Warren A I."/>
            <person name="Byers J.R.P. K."/>
            <person name="Montejo-Kovacevich G."/>
            <person name="Yen C E."/>
        </authorList>
    </citation>
    <scope>NUCLEOTIDE SEQUENCE [LARGE SCALE GENOMIC DNA]</scope>
</reference>
<dbReference type="InterPro" id="IPR000301">
    <property type="entry name" value="Tetraspanin_animals"/>
</dbReference>
<evidence type="ECO:0000256" key="5">
    <source>
        <dbReference type="ARBA" id="ARBA00023136"/>
    </source>
</evidence>
<dbReference type="InterPro" id="IPR018503">
    <property type="entry name" value="Tetraspanin_CS"/>
</dbReference>
<dbReference type="InterPro" id="IPR018499">
    <property type="entry name" value="Tetraspanin/Peripherin"/>
</dbReference>
<comment type="caution">
    <text evidence="8">The sequence shown here is derived from an EMBL/GenBank/DDBJ whole genome shotgun (WGS) entry which is preliminary data.</text>
</comment>
<dbReference type="PRINTS" id="PR00259">
    <property type="entry name" value="TMFOUR"/>
</dbReference>
<dbReference type="OrthoDB" id="7237699at2759"/>
<dbReference type="EMBL" id="CADEBD010000300">
    <property type="protein sequence ID" value="CAB3235789.1"/>
    <property type="molecule type" value="Genomic_DNA"/>
</dbReference>
<feature type="transmembrane region" description="Helical" evidence="7">
    <location>
        <begin position="109"/>
        <end position="129"/>
    </location>
</feature>
<feature type="transmembrane region" description="Helical" evidence="7">
    <location>
        <begin position="64"/>
        <end position="89"/>
    </location>
</feature>
<keyword evidence="3 7" id="KW-0812">Transmembrane</keyword>
<evidence type="ECO:0000313" key="9">
    <source>
        <dbReference type="Proteomes" id="UP000494256"/>
    </source>
</evidence>
<dbReference type="AlphaFoldDB" id="A0A8S0ZNC1"/>
<feature type="transmembrane region" description="Helical" evidence="7">
    <location>
        <begin position="254"/>
        <end position="279"/>
    </location>
</feature>
<dbReference type="Gene3D" id="1.10.1450.10">
    <property type="entry name" value="Tetraspanin"/>
    <property type="match status" value="1"/>
</dbReference>
<evidence type="ECO:0000256" key="4">
    <source>
        <dbReference type="ARBA" id="ARBA00022989"/>
    </source>
</evidence>
<evidence type="ECO:0000256" key="7">
    <source>
        <dbReference type="RuleBase" id="RU361218"/>
    </source>
</evidence>
<evidence type="ECO:0000256" key="2">
    <source>
        <dbReference type="ARBA" id="ARBA00006840"/>
    </source>
</evidence>
<dbReference type="PANTHER" id="PTHR19282:SF527">
    <property type="entry name" value="TETRASPANIN"/>
    <property type="match status" value="1"/>
</dbReference>
<comment type="subcellular location">
    <subcellularLocation>
        <location evidence="1 7">Membrane</location>
        <topology evidence="1 7">Multi-pass membrane protein</topology>
    </subcellularLocation>
</comment>
<accession>A0A8S0ZNC1</accession>
<proteinExistence type="inferred from homology"/>
<organism evidence="8 9">
    <name type="scientific">Arctia plantaginis</name>
    <name type="common">Wood tiger moth</name>
    <name type="synonym">Phalaena plantaginis</name>
    <dbReference type="NCBI Taxonomy" id="874455"/>
    <lineage>
        <taxon>Eukaryota</taxon>
        <taxon>Metazoa</taxon>
        <taxon>Ecdysozoa</taxon>
        <taxon>Arthropoda</taxon>
        <taxon>Hexapoda</taxon>
        <taxon>Insecta</taxon>
        <taxon>Pterygota</taxon>
        <taxon>Neoptera</taxon>
        <taxon>Endopterygota</taxon>
        <taxon>Lepidoptera</taxon>
        <taxon>Glossata</taxon>
        <taxon>Ditrysia</taxon>
        <taxon>Noctuoidea</taxon>
        <taxon>Erebidae</taxon>
        <taxon>Arctiinae</taxon>
        <taxon>Arctia</taxon>
    </lineage>
</organism>
<gene>
    <name evidence="8" type="ORF">APLA_LOCUS7092</name>
</gene>
<dbReference type="PIRSF" id="PIRSF002419">
    <property type="entry name" value="Tetraspanin"/>
    <property type="match status" value="1"/>
</dbReference>
<evidence type="ECO:0000256" key="1">
    <source>
        <dbReference type="ARBA" id="ARBA00004141"/>
    </source>
</evidence>
<dbReference type="PROSITE" id="PS00421">
    <property type="entry name" value="TM4_1"/>
    <property type="match status" value="1"/>
</dbReference>
<sequence length="282" mass="31315">MLHIIKLIFILNDDDCDIGTSDVTNSDGKVKPFQLTVLDKTQISRLFFLGKTKSMDGCGRCMKYSLICINVATFLGGITALGIGLWVWIDRSFSDTLVRSNMFSSSVAVVVFMGLAVILLSILGCCGAVMEVKCMLLSYFILVLIICVVLLVGGILPFVFREQVVKTLEREMYAAIPYYGIRREYTKSWDDTHTYLQCCGVKGPEDWNTNLPESCCIELYPGKRLDCRATPNPTTTHMVGCFDKLIKLLKQSTAYVGAIGIILAFITLLAMLLACGLFFKID</sequence>
<evidence type="ECO:0000256" key="6">
    <source>
        <dbReference type="PIRSR" id="PIRSR002419-1"/>
    </source>
</evidence>
<keyword evidence="6" id="KW-1015">Disulfide bond</keyword>
<name>A0A8S0ZNC1_ARCPL</name>
<feature type="transmembrane region" description="Helical" evidence="7">
    <location>
        <begin position="136"/>
        <end position="160"/>
    </location>
</feature>
<evidence type="ECO:0000256" key="3">
    <source>
        <dbReference type="ARBA" id="ARBA00022692"/>
    </source>
</evidence>
<dbReference type="SUPFAM" id="SSF48652">
    <property type="entry name" value="Tetraspanin"/>
    <property type="match status" value="1"/>
</dbReference>
<keyword evidence="5 7" id="KW-0472">Membrane</keyword>